<dbReference type="InterPro" id="IPR036034">
    <property type="entry name" value="PDZ_sf"/>
</dbReference>
<feature type="domain" description="PDZ" evidence="2">
    <location>
        <begin position="41"/>
        <end position="93"/>
    </location>
</feature>
<name>A0A9P1IL28_9PELO</name>
<evidence type="ECO:0000259" key="2">
    <source>
        <dbReference type="PROSITE" id="PS50106"/>
    </source>
</evidence>
<protein>
    <recommendedName>
        <fullName evidence="2">PDZ domain-containing protein</fullName>
    </recommendedName>
</protein>
<proteinExistence type="predicted"/>
<keyword evidence="4" id="KW-1185">Reference proteome</keyword>
<dbReference type="Proteomes" id="UP001152747">
    <property type="component" value="Unassembled WGS sequence"/>
</dbReference>
<dbReference type="OrthoDB" id="5847145at2759"/>
<dbReference type="SUPFAM" id="SSF50156">
    <property type="entry name" value="PDZ domain-like"/>
    <property type="match status" value="1"/>
</dbReference>
<dbReference type="EMBL" id="CANHGI010000004">
    <property type="protein sequence ID" value="CAI5446853.1"/>
    <property type="molecule type" value="Genomic_DNA"/>
</dbReference>
<dbReference type="PANTHER" id="PTHR31327">
    <property type="entry name" value="SPERM MEIOSIS PDZ DOMAIN CONTAINING PROTEINS-RELATED"/>
    <property type="match status" value="1"/>
</dbReference>
<dbReference type="AlphaFoldDB" id="A0A9P1IL28"/>
<accession>A0A9P1IL28</accession>
<gene>
    <name evidence="3" type="ORF">CAMP_LOCUS9490</name>
</gene>
<dbReference type="InterPro" id="IPR001478">
    <property type="entry name" value="PDZ"/>
</dbReference>
<organism evidence="3 4">
    <name type="scientific">Caenorhabditis angaria</name>
    <dbReference type="NCBI Taxonomy" id="860376"/>
    <lineage>
        <taxon>Eukaryota</taxon>
        <taxon>Metazoa</taxon>
        <taxon>Ecdysozoa</taxon>
        <taxon>Nematoda</taxon>
        <taxon>Chromadorea</taxon>
        <taxon>Rhabditida</taxon>
        <taxon>Rhabditina</taxon>
        <taxon>Rhabditomorpha</taxon>
        <taxon>Rhabditoidea</taxon>
        <taxon>Rhabditidae</taxon>
        <taxon>Peloderinae</taxon>
        <taxon>Caenorhabditis</taxon>
    </lineage>
</organism>
<evidence type="ECO:0000313" key="4">
    <source>
        <dbReference type="Proteomes" id="UP001152747"/>
    </source>
</evidence>
<dbReference type="PROSITE" id="PS50106">
    <property type="entry name" value="PDZ"/>
    <property type="match status" value="1"/>
</dbReference>
<reference evidence="3" key="1">
    <citation type="submission" date="2022-11" db="EMBL/GenBank/DDBJ databases">
        <authorList>
            <person name="Kikuchi T."/>
        </authorList>
    </citation>
    <scope>NUCLEOTIDE SEQUENCE</scope>
    <source>
        <strain evidence="3">PS1010</strain>
    </source>
</reference>
<evidence type="ECO:0000256" key="1">
    <source>
        <dbReference type="SAM" id="MobiDB-lite"/>
    </source>
</evidence>
<evidence type="ECO:0000313" key="3">
    <source>
        <dbReference type="EMBL" id="CAI5446853.1"/>
    </source>
</evidence>
<feature type="region of interest" description="Disordered" evidence="1">
    <location>
        <begin position="292"/>
        <end position="317"/>
    </location>
</feature>
<comment type="caution">
    <text evidence="3">The sequence shown here is derived from an EMBL/GenBank/DDBJ whole genome shotgun (WGS) entry which is preliminary data.</text>
</comment>
<dbReference type="PANTHER" id="PTHR31327:SF10">
    <property type="entry name" value="PDZ DOMAIN-CONTAINING PROTEIN"/>
    <property type="match status" value="1"/>
</dbReference>
<dbReference type="InterPro" id="IPR040264">
    <property type="entry name" value="T15H9.4-like"/>
</dbReference>
<sequence length="386" mass="42839">MTKDDKILNAHDDLIQARINQVLVLRKKPFPADLIEKHQVVVKFRKDEKQLGLSLRQGMVTRVVFESPFKGSLVVGDILIMINGTVAAFEGVSLTPKSKPFNVLVHDALSDNSPKIRITFVRLKHRIQNGPIPKDVTPIEGHTIETAMIYQFKYLKLGINIQQVGEYVVVNYTSPDTTTNISLNIGETILAIDGIVMKTMEEVRRKILESSNQKGMAVLTVSFPTNDMLRNCVRNQLAAASKDAPRPVFAIYDDVRQYAEDGIRAAKTAAEPDPIFPAGVTKTVAGGAQEKTQDLDLAERPSPLSGGTANSKVDKPKKPGGLFKVKKMLSFTKRDNKKEGFGFRDTVGEHDIPSEWNSKLFVYLPKMKTVETETNGAQQTSVYKKT</sequence>